<feature type="compositionally biased region" description="Basic and acidic residues" evidence="1">
    <location>
        <begin position="280"/>
        <end position="302"/>
    </location>
</feature>
<keyword evidence="2" id="KW-0732">Signal</keyword>
<evidence type="ECO:0000256" key="2">
    <source>
        <dbReference type="SAM" id="SignalP"/>
    </source>
</evidence>
<dbReference type="RefSeq" id="XP_031782154.1">
    <property type="nucleotide sequence ID" value="XM_031926294.2"/>
</dbReference>
<dbReference type="RefSeq" id="XP_031782151.1">
    <property type="nucleotide sequence ID" value="XM_031926291.2"/>
</dbReference>
<feature type="region of interest" description="Disordered" evidence="1">
    <location>
        <begin position="781"/>
        <end position="801"/>
    </location>
</feature>
<dbReference type="RefSeq" id="XP_031782150.1">
    <property type="nucleotide sequence ID" value="XM_031926290.2"/>
</dbReference>
<feature type="compositionally biased region" description="Polar residues" evidence="1">
    <location>
        <begin position="718"/>
        <end position="737"/>
    </location>
</feature>
<feature type="compositionally biased region" description="Basic and acidic residues" evidence="1">
    <location>
        <begin position="627"/>
        <end position="639"/>
    </location>
</feature>
<keyword evidence="4" id="KW-1185">Reference proteome</keyword>
<dbReference type="InParanoid" id="A0A7M7Q7D6"/>
<sequence length="841" mass="93321">MSCKRSSILSLAIFLIALSTGFCRSTADGFGSASDAFSSSQPRKTLDQEIGSPSELAWQAWLLVENKHGGQSPLDSSNILRRITPKSIFIAPELVACPSGYSSDGKGVCKPDPIKIDEDAQRQFFLKRLNALYGKFGNNRKKPEAQGPLQINIPISLPPKPEPQPQPPQQPEQKPPVVTENRLAIPVVISQQPPVRENQEAVAVVVYKVANDTKKPDEEKPSTTAFFLGYSNSSDPKKDPAQTGQVVQVAEIVDDMNETFSGVVDYKIPISLKPIFNRSDDEAKTTGDAGLDDRQTEKKVEGQDSSEDSSPTVVLLLSPTKQPGVRSTTEREMETEATDDDRESETAATVQTTDDDRRTDTTIQTVAPLDGSSTLRSTSTERSFAQDDETVYADEESQTQDSEDHEDYDDTTAEDEFAEGEDELLKPGEAGMMIPSKNQELVRSKTQKHQPSTLPDEPASTTFVDATTITTFPTDSFESTFKTGATEELPSTHTTEIPTTIVTTTESSVRETTLYVTTPLRVKIPIKTTQPTPAPATTISDEIRVDETLETERDLVTEPEVIFSTQQNNYGRKRPMHPIRVAETQAYTSGLFEEPITRTELPPVTVDFHRRQKPTMTVNNEPILFKNDGDIPSDFKDQMAESSKPSAQDFKRVIPSFGSGNDEPSSSTYVRFPEQTPASRSQFGYVRFPSDDVNSIHSPEGYKDHLLSPYRSRDGDYSATSTKSSVPARQKSPSTNWRLPPPGVRMDRQQQQQQQQRQQKQKPMLLRFWARMPLVRDLSFYPTTSHGSHNEPIGGGEPETARLNSRFSTAQPRRVNYYKEMSSHDVNRLLAQQLGQPAIGG</sequence>
<dbReference type="EnsemblMetazoa" id="XM_031926291">
    <property type="protein sequence ID" value="XP_031782151"/>
    <property type="gene ID" value="LOC103315681"/>
</dbReference>
<dbReference type="RefSeq" id="XP_016839209.1">
    <property type="nucleotide sequence ID" value="XM_016983720.3"/>
</dbReference>
<feature type="region of interest" description="Disordered" evidence="1">
    <location>
        <begin position="694"/>
        <end position="764"/>
    </location>
</feature>
<dbReference type="Proteomes" id="UP000002358">
    <property type="component" value="Chromosome 3"/>
</dbReference>
<feature type="compositionally biased region" description="Low complexity" evidence="1">
    <location>
        <begin position="749"/>
        <end position="762"/>
    </location>
</feature>
<dbReference type="AlphaFoldDB" id="A0A7M7Q7D6"/>
<dbReference type="EnsemblMetazoa" id="XM_031926294">
    <property type="protein sequence ID" value="XP_031782154"/>
    <property type="gene ID" value="LOC103315681"/>
</dbReference>
<feature type="compositionally biased region" description="Low complexity" evidence="1">
    <location>
        <begin position="361"/>
        <end position="383"/>
    </location>
</feature>
<feature type="compositionally biased region" description="Polar residues" evidence="1">
    <location>
        <begin position="658"/>
        <end position="669"/>
    </location>
</feature>
<feature type="compositionally biased region" description="Acidic residues" evidence="1">
    <location>
        <begin position="386"/>
        <end position="417"/>
    </location>
</feature>
<evidence type="ECO:0000313" key="3">
    <source>
        <dbReference type="EnsemblMetazoa" id="XP_031782153"/>
    </source>
</evidence>
<feature type="compositionally biased region" description="Basic and acidic residues" evidence="1">
    <location>
        <begin position="700"/>
        <end position="716"/>
    </location>
</feature>
<dbReference type="EnsemblMetazoa" id="XM_031926290">
    <property type="protein sequence ID" value="XP_031782150"/>
    <property type="gene ID" value="LOC103315681"/>
</dbReference>
<feature type="region of interest" description="Disordered" evidence="1">
    <location>
        <begin position="139"/>
        <end position="177"/>
    </location>
</feature>
<dbReference type="RefSeq" id="XP_031782153.1">
    <property type="nucleotide sequence ID" value="XM_031926293.2"/>
</dbReference>
<dbReference type="OrthoDB" id="8197748at2759"/>
<accession>A0A7M7Q7D6</accession>
<feature type="region of interest" description="Disordered" evidence="1">
    <location>
        <begin position="214"/>
        <end position="242"/>
    </location>
</feature>
<feature type="region of interest" description="Disordered" evidence="1">
    <location>
        <begin position="280"/>
        <end position="417"/>
    </location>
</feature>
<dbReference type="EnsemblMetazoa" id="XM_016983720">
    <property type="protein sequence ID" value="XP_016839209"/>
    <property type="gene ID" value="LOC103315681"/>
</dbReference>
<feature type="compositionally biased region" description="Polar residues" evidence="1">
    <location>
        <begin position="222"/>
        <end position="234"/>
    </location>
</feature>
<organism evidence="3 4">
    <name type="scientific">Nasonia vitripennis</name>
    <name type="common">Parasitic wasp</name>
    <dbReference type="NCBI Taxonomy" id="7425"/>
    <lineage>
        <taxon>Eukaryota</taxon>
        <taxon>Metazoa</taxon>
        <taxon>Ecdysozoa</taxon>
        <taxon>Arthropoda</taxon>
        <taxon>Hexapoda</taxon>
        <taxon>Insecta</taxon>
        <taxon>Pterygota</taxon>
        <taxon>Neoptera</taxon>
        <taxon>Endopterygota</taxon>
        <taxon>Hymenoptera</taxon>
        <taxon>Apocrita</taxon>
        <taxon>Proctotrupomorpha</taxon>
        <taxon>Chalcidoidea</taxon>
        <taxon>Pteromalidae</taxon>
        <taxon>Pteromalinae</taxon>
        <taxon>Nasonia</taxon>
    </lineage>
</organism>
<feature type="chain" id="PRO_5036207733" description="Folded gastrulation" evidence="2">
    <location>
        <begin position="28"/>
        <end position="841"/>
    </location>
</feature>
<evidence type="ECO:0008006" key="5">
    <source>
        <dbReference type="Google" id="ProtNLM"/>
    </source>
</evidence>
<dbReference type="RefSeq" id="XP_031782152.1">
    <property type="nucleotide sequence ID" value="XM_031926292.2"/>
</dbReference>
<protein>
    <recommendedName>
        <fullName evidence="5">Folded gastrulation</fullName>
    </recommendedName>
</protein>
<feature type="signal peptide" evidence="2">
    <location>
        <begin position="1"/>
        <end position="27"/>
    </location>
</feature>
<dbReference type="GeneID" id="103315681"/>
<evidence type="ECO:0000256" key="1">
    <source>
        <dbReference type="SAM" id="MobiDB-lite"/>
    </source>
</evidence>
<feature type="compositionally biased region" description="Pro residues" evidence="1">
    <location>
        <begin position="156"/>
        <end position="174"/>
    </location>
</feature>
<dbReference type="KEGG" id="nvi:103315681"/>
<evidence type="ECO:0000313" key="4">
    <source>
        <dbReference type="Proteomes" id="UP000002358"/>
    </source>
</evidence>
<reference evidence="3" key="1">
    <citation type="submission" date="2021-01" db="UniProtKB">
        <authorList>
            <consortium name="EnsemblMetazoa"/>
        </authorList>
    </citation>
    <scope>IDENTIFICATION</scope>
</reference>
<name>A0A7M7Q7D6_NASVI</name>
<dbReference type="EnsemblMetazoa" id="XM_031926292">
    <property type="protein sequence ID" value="XP_031782152"/>
    <property type="gene ID" value="LOC103315681"/>
</dbReference>
<feature type="region of interest" description="Disordered" evidence="1">
    <location>
        <begin position="621"/>
        <end position="676"/>
    </location>
</feature>
<proteinExistence type="predicted"/>
<dbReference type="EnsemblMetazoa" id="XM_031926293">
    <property type="protein sequence ID" value="XP_031782153"/>
    <property type="gene ID" value="LOC103315681"/>
</dbReference>